<evidence type="ECO:0000256" key="12">
    <source>
        <dbReference type="ARBA" id="ARBA00023157"/>
    </source>
</evidence>
<accession>A0A4P9ZMM3</accession>
<evidence type="ECO:0000256" key="2">
    <source>
        <dbReference type="ARBA" id="ARBA00004569"/>
    </source>
</evidence>
<dbReference type="InterPro" id="IPR008698">
    <property type="entry name" value="NDUB7"/>
</dbReference>
<keyword evidence="10" id="KW-0496">Mitochondrion</keyword>
<evidence type="ECO:0000256" key="5">
    <source>
        <dbReference type="ARBA" id="ARBA00018677"/>
    </source>
</evidence>
<evidence type="ECO:0000313" key="14">
    <source>
        <dbReference type="Proteomes" id="UP000268162"/>
    </source>
</evidence>
<keyword evidence="13" id="KW-0830">Ubiquinone</keyword>
<keyword evidence="9" id="KW-0249">Electron transport</keyword>
<evidence type="ECO:0000256" key="3">
    <source>
        <dbReference type="ARBA" id="ARBA00004637"/>
    </source>
</evidence>
<evidence type="ECO:0000256" key="7">
    <source>
        <dbReference type="ARBA" id="ARBA00022660"/>
    </source>
</evidence>
<keyword evidence="11" id="KW-0472">Membrane</keyword>
<keyword evidence="6" id="KW-0813">Transport</keyword>
<dbReference type="AlphaFoldDB" id="A0A4P9ZMM3"/>
<dbReference type="PANTHER" id="PTHR20900:SF0">
    <property type="entry name" value="NADH DEHYDROGENASE [UBIQUINONE] 1 BETA SUBCOMPLEX SUBUNIT 7"/>
    <property type="match status" value="1"/>
</dbReference>
<comment type="similarity">
    <text evidence="4">Belongs to the complex I NDUFB7 subunit family.</text>
</comment>
<evidence type="ECO:0000256" key="11">
    <source>
        <dbReference type="ARBA" id="ARBA00023136"/>
    </source>
</evidence>
<dbReference type="Proteomes" id="UP000268162">
    <property type="component" value="Unassembled WGS sequence"/>
</dbReference>
<organism evidence="13 14">
    <name type="scientific">Dimargaris cristalligena</name>
    <dbReference type="NCBI Taxonomy" id="215637"/>
    <lineage>
        <taxon>Eukaryota</taxon>
        <taxon>Fungi</taxon>
        <taxon>Fungi incertae sedis</taxon>
        <taxon>Zoopagomycota</taxon>
        <taxon>Kickxellomycotina</taxon>
        <taxon>Dimargaritomycetes</taxon>
        <taxon>Dimargaritales</taxon>
        <taxon>Dimargaritaceae</taxon>
        <taxon>Dimargaris</taxon>
    </lineage>
</organism>
<keyword evidence="8" id="KW-0999">Mitochondrion inner membrane</keyword>
<evidence type="ECO:0000256" key="4">
    <source>
        <dbReference type="ARBA" id="ARBA00008006"/>
    </source>
</evidence>
<reference evidence="14" key="1">
    <citation type="journal article" date="2018" name="Nat. Microbiol.">
        <title>Leveraging single-cell genomics to expand the fungal tree of life.</title>
        <authorList>
            <person name="Ahrendt S.R."/>
            <person name="Quandt C.A."/>
            <person name="Ciobanu D."/>
            <person name="Clum A."/>
            <person name="Salamov A."/>
            <person name="Andreopoulos B."/>
            <person name="Cheng J.F."/>
            <person name="Woyke T."/>
            <person name="Pelin A."/>
            <person name="Henrissat B."/>
            <person name="Reynolds N.K."/>
            <person name="Benny G.L."/>
            <person name="Smith M.E."/>
            <person name="James T.Y."/>
            <person name="Grigoriev I.V."/>
        </authorList>
    </citation>
    <scope>NUCLEOTIDE SEQUENCE [LARGE SCALE GENOMIC DNA]</scope>
    <source>
        <strain evidence="14">RSA 468</strain>
    </source>
</reference>
<evidence type="ECO:0000256" key="9">
    <source>
        <dbReference type="ARBA" id="ARBA00022982"/>
    </source>
</evidence>
<dbReference type="GO" id="GO:0005743">
    <property type="term" value="C:mitochondrial inner membrane"/>
    <property type="evidence" value="ECO:0007669"/>
    <property type="project" value="UniProtKB-SubCell"/>
</dbReference>
<comment type="subcellular location">
    <subcellularLocation>
        <location evidence="3">Mitochondrion inner membrane</location>
        <topology evidence="3">Peripheral membrane protein</topology>
    </subcellularLocation>
    <subcellularLocation>
        <location evidence="2">Mitochondrion intermembrane space</location>
    </subcellularLocation>
</comment>
<sequence length="90" mass="11231">MLAEDPFKEPEMKMTQRQLAEYRIPLEVRDYCAHLLVPLNRCRYDNFFLAWTCKHEKHEYELCQHNDFMRRVNMKKEKKRLERQKARDEL</sequence>
<name>A0A4P9ZMM3_9FUNG</name>
<keyword evidence="12" id="KW-1015">Disulfide bond</keyword>
<comment type="function">
    <text evidence="1">Accessory subunit of the mitochondrial membrane respiratory chain NADH dehydrogenase (Complex I), that is believed not to be involved in catalysis. Complex I functions in the transfer of electrons from NADH to the respiratory chain. The immediate electron acceptor for the enzyme is believed to be ubiquinone.</text>
</comment>
<evidence type="ECO:0000256" key="8">
    <source>
        <dbReference type="ARBA" id="ARBA00022792"/>
    </source>
</evidence>
<dbReference type="EMBL" id="ML003162">
    <property type="protein sequence ID" value="RKP34537.1"/>
    <property type="molecule type" value="Genomic_DNA"/>
</dbReference>
<evidence type="ECO:0000256" key="6">
    <source>
        <dbReference type="ARBA" id="ARBA00022448"/>
    </source>
</evidence>
<evidence type="ECO:0000313" key="13">
    <source>
        <dbReference type="EMBL" id="RKP34537.1"/>
    </source>
</evidence>
<protein>
    <recommendedName>
        <fullName evidence="5">NADH dehydrogenase [ubiquinone] 1 beta subcomplex subunit 7</fullName>
    </recommendedName>
</protein>
<evidence type="ECO:0000256" key="10">
    <source>
        <dbReference type="ARBA" id="ARBA00023128"/>
    </source>
</evidence>
<dbReference type="Pfam" id="PF05676">
    <property type="entry name" value="NDUF_B7"/>
    <property type="match status" value="1"/>
</dbReference>
<proteinExistence type="inferred from homology"/>
<keyword evidence="14" id="KW-1185">Reference proteome</keyword>
<evidence type="ECO:0000256" key="1">
    <source>
        <dbReference type="ARBA" id="ARBA00003195"/>
    </source>
</evidence>
<gene>
    <name evidence="13" type="ORF">BJ085DRAFT_39122</name>
</gene>
<dbReference type="STRING" id="215637.A0A4P9ZMM3"/>
<dbReference type="GO" id="GO:0005758">
    <property type="term" value="C:mitochondrial intermembrane space"/>
    <property type="evidence" value="ECO:0007669"/>
    <property type="project" value="UniProtKB-SubCell"/>
</dbReference>
<dbReference type="PANTHER" id="PTHR20900">
    <property type="entry name" value="NADH:UBIQUINONE OXIDOREDUCTASE B18-LIKE SUBUNIT"/>
    <property type="match status" value="1"/>
</dbReference>
<keyword evidence="7" id="KW-0679">Respiratory chain</keyword>